<comment type="caution">
    <text evidence="2">The sequence shown here is derived from an EMBL/GenBank/DDBJ whole genome shotgun (WGS) entry which is preliminary data.</text>
</comment>
<feature type="compositionally biased region" description="Pro residues" evidence="1">
    <location>
        <begin position="598"/>
        <end position="611"/>
    </location>
</feature>
<dbReference type="Proteomes" id="UP001602058">
    <property type="component" value="Unassembled WGS sequence"/>
</dbReference>
<name>A0ABW6UU79_9ACTN</name>
<feature type="region of interest" description="Disordered" evidence="1">
    <location>
        <begin position="229"/>
        <end position="263"/>
    </location>
</feature>
<reference evidence="2 3" key="1">
    <citation type="submission" date="2024-10" db="EMBL/GenBank/DDBJ databases">
        <title>The Natural Products Discovery Center: Release of the First 8490 Sequenced Strains for Exploring Actinobacteria Biosynthetic Diversity.</title>
        <authorList>
            <person name="Kalkreuter E."/>
            <person name="Kautsar S.A."/>
            <person name="Yang D."/>
            <person name="Bader C.D."/>
            <person name="Teijaro C.N."/>
            <person name="Fluegel L."/>
            <person name="Davis C.M."/>
            <person name="Simpson J.R."/>
            <person name="Lauterbach L."/>
            <person name="Steele A.D."/>
            <person name="Gui C."/>
            <person name="Meng S."/>
            <person name="Li G."/>
            <person name="Viehrig K."/>
            <person name="Ye F."/>
            <person name="Su P."/>
            <person name="Kiefer A.F."/>
            <person name="Nichols A."/>
            <person name="Cepeda A.J."/>
            <person name="Yan W."/>
            <person name="Fan B."/>
            <person name="Jiang Y."/>
            <person name="Adhikari A."/>
            <person name="Zheng C.-J."/>
            <person name="Schuster L."/>
            <person name="Cowan T.M."/>
            <person name="Smanski M.J."/>
            <person name="Chevrette M.G."/>
            <person name="De Carvalho L.P.S."/>
            <person name="Shen B."/>
        </authorList>
    </citation>
    <scope>NUCLEOTIDE SEQUENCE [LARGE SCALE GENOMIC DNA]</scope>
    <source>
        <strain evidence="2 3">NPDC001390</strain>
    </source>
</reference>
<sequence>MGLREVAIHAWGWLRYKPVYADDCGMPNRRAFPEAASMWVPEEDQKRLAAYKVLAAYDNNQAAELAEISGDPAARERREFGDPSMFVDTTMAHVLGREQTITVPGADHDGDTPTGEEEMAARVQELLRDWAESEQFSMRLQQCERKAVCLGDGVYRVAWDPARTRPTLRVHDPGFYFPVIGEDDDGGEYPTRVHFAWELPANPKRGLKTRIRRITYELDWIRPATGSGVDETGRAVRAPLPPPEPDTGEGAAEADTPPPPLTPGDLYNPATGAIARQYAWNTEPSYVTCYLTDATWLLEDIKGPVDVDSLPMAKAVFATRSDGEVLDHLDLLIDFVPVVHLPNTVPPAEEHWGQSTLGKILQVFDELAGSDTDSSRASATTGAPILGISGKALNAQQRYDVVPGTSFVLGEGGSITTVDTSSNLAELRSHVHDLQDRAANNARLPAVALGTIDPSQVPSGYALQISLGPLDALVASMRLARDHKYALLLKMVQRLYLAGQHPDWAGVTPQPARLTFGPYTPTDKQAVLEQVALGVKGGIISLETGVKMLIEAGFPIDDAQEEIDRIQSRQFAAARDLADALGNPDEVASFLGRQAPEQPDPPAVQLPPPGNQDPTQTQPDGGQQGPQRSGGNT</sequence>
<evidence type="ECO:0000313" key="2">
    <source>
        <dbReference type="EMBL" id="MFF4527002.1"/>
    </source>
</evidence>
<organism evidence="2 3">
    <name type="scientific">Streptomyces bluensis</name>
    <dbReference type="NCBI Taxonomy" id="33897"/>
    <lineage>
        <taxon>Bacteria</taxon>
        <taxon>Bacillati</taxon>
        <taxon>Actinomycetota</taxon>
        <taxon>Actinomycetes</taxon>
        <taxon>Kitasatosporales</taxon>
        <taxon>Streptomycetaceae</taxon>
        <taxon>Streptomyces</taxon>
    </lineage>
</organism>
<protein>
    <recommendedName>
        <fullName evidence="4">Phage portal protein</fullName>
    </recommendedName>
</protein>
<feature type="compositionally biased region" description="Low complexity" evidence="1">
    <location>
        <begin position="612"/>
        <end position="627"/>
    </location>
</feature>
<evidence type="ECO:0000313" key="3">
    <source>
        <dbReference type="Proteomes" id="UP001602058"/>
    </source>
</evidence>
<dbReference type="RefSeq" id="WP_387892487.1">
    <property type="nucleotide sequence ID" value="NZ_JBIAWJ010000031.1"/>
</dbReference>
<evidence type="ECO:0008006" key="4">
    <source>
        <dbReference type="Google" id="ProtNLM"/>
    </source>
</evidence>
<feature type="region of interest" description="Disordered" evidence="1">
    <location>
        <begin position="584"/>
        <end position="633"/>
    </location>
</feature>
<accession>A0ABW6UU79</accession>
<gene>
    <name evidence="2" type="ORF">ACFY1D_37155</name>
</gene>
<evidence type="ECO:0000256" key="1">
    <source>
        <dbReference type="SAM" id="MobiDB-lite"/>
    </source>
</evidence>
<keyword evidence="3" id="KW-1185">Reference proteome</keyword>
<proteinExistence type="predicted"/>
<dbReference type="EMBL" id="JBIAWJ010000031">
    <property type="protein sequence ID" value="MFF4527002.1"/>
    <property type="molecule type" value="Genomic_DNA"/>
</dbReference>